<dbReference type="Pfam" id="PF01764">
    <property type="entry name" value="Lipase_3"/>
    <property type="match status" value="1"/>
</dbReference>
<dbReference type="InterPro" id="IPR002921">
    <property type="entry name" value="Fungal_lipase-type"/>
</dbReference>
<dbReference type="PANTHER" id="PTHR45856">
    <property type="entry name" value="ALPHA/BETA-HYDROLASES SUPERFAMILY PROTEIN"/>
    <property type="match status" value="1"/>
</dbReference>
<evidence type="ECO:0000256" key="1">
    <source>
        <dbReference type="SAM" id="SignalP"/>
    </source>
</evidence>
<comment type="caution">
    <text evidence="3">The sequence shown here is derived from an EMBL/GenBank/DDBJ whole genome shotgun (WGS) entry which is preliminary data.</text>
</comment>
<dbReference type="AlphaFoldDB" id="A0A9X0L5E6"/>
<dbReference type="GO" id="GO:0006629">
    <property type="term" value="P:lipid metabolic process"/>
    <property type="evidence" value="ECO:0007669"/>
    <property type="project" value="InterPro"/>
</dbReference>
<dbReference type="CDD" id="cd00519">
    <property type="entry name" value="Lipase_3"/>
    <property type="match status" value="1"/>
</dbReference>
<dbReference type="Gene3D" id="3.40.50.1820">
    <property type="entry name" value="alpha/beta hydrolase"/>
    <property type="match status" value="1"/>
</dbReference>
<gene>
    <name evidence="3" type="ORF">ASU33_10530</name>
</gene>
<protein>
    <submittedName>
        <fullName evidence="3">Lipase</fullName>
    </submittedName>
</protein>
<accession>A0A9X0L5E6</accession>
<feature type="domain" description="Fungal lipase-type" evidence="2">
    <location>
        <begin position="85"/>
        <end position="243"/>
    </location>
</feature>
<dbReference type="InterPro" id="IPR051218">
    <property type="entry name" value="Sec_MonoDiacylglyc_Lipase"/>
</dbReference>
<evidence type="ECO:0000313" key="4">
    <source>
        <dbReference type="Proteomes" id="UP000054223"/>
    </source>
</evidence>
<organism evidence="3 4">
    <name type="scientific">Solirubrum puertoriconensis</name>
    <dbReference type="NCBI Taxonomy" id="1751427"/>
    <lineage>
        <taxon>Bacteria</taxon>
        <taxon>Pseudomonadati</taxon>
        <taxon>Bacteroidota</taxon>
        <taxon>Cytophagia</taxon>
        <taxon>Cytophagales</taxon>
    </lineage>
</organism>
<keyword evidence="1" id="KW-0732">Signal</keyword>
<evidence type="ECO:0000313" key="3">
    <source>
        <dbReference type="EMBL" id="KUG08581.1"/>
    </source>
</evidence>
<dbReference type="InterPro" id="IPR029058">
    <property type="entry name" value="AB_hydrolase_fold"/>
</dbReference>
<proteinExistence type="predicted"/>
<dbReference type="PANTHER" id="PTHR45856:SF24">
    <property type="entry name" value="FUNGAL LIPASE-LIKE DOMAIN-CONTAINING PROTEIN"/>
    <property type="match status" value="1"/>
</dbReference>
<sequence>MKRLLPLMCCLFALPAYSTLGQRLQPGFDKAEYIELLRVSSRQAGDSVYYAGVAAPKQFRRVYRSPVVGLDNRWDLWSNGRGMVVVSLRGTTQNNESWLENFYAAMLPAKGELRLSKERAFRYELARHPQAAVHAGWLLGMASMADDIVSKIDSCYRRGSKDVVVLGHSQGGAIAYLLTSHLRNLQSRGELPADVRLKTYCSAAPKPGNLQYAYEYEAQTHGPDGGWGFNVVNAADWVPETPISIQTLTDFNPTNPFVGARGIIRKQTLPKRLALGYVYRQLDKPTRKAQRNYQRYLGTFASRQVRKTLPEYQPGTYYASNNYVRTGRPVVLQPTAEYYRRFPDDPKRIFGHHLFLPYMYLAEKLP</sequence>
<dbReference type="SUPFAM" id="SSF53474">
    <property type="entry name" value="alpha/beta-Hydrolases"/>
    <property type="match status" value="1"/>
</dbReference>
<dbReference type="EMBL" id="LNAL01000006">
    <property type="protein sequence ID" value="KUG08581.1"/>
    <property type="molecule type" value="Genomic_DNA"/>
</dbReference>
<dbReference type="OrthoDB" id="927373at2"/>
<feature type="signal peptide" evidence="1">
    <location>
        <begin position="1"/>
        <end position="18"/>
    </location>
</feature>
<evidence type="ECO:0000259" key="2">
    <source>
        <dbReference type="Pfam" id="PF01764"/>
    </source>
</evidence>
<feature type="chain" id="PRO_5040896863" evidence="1">
    <location>
        <begin position="19"/>
        <end position="366"/>
    </location>
</feature>
<dbReference type="Proteomes" id="UP000054223">
    <property type="component" value="Unassembled WGS sequence"/>
</dbReference>
<dbReference type="RefSeq" id="WP_059070185.1">
    <property type="nucleotide sequence ID" value="NZ_LNAL01000006.1"/>
</dbReference>
<name>A0A9X0L5E6_SOLP1</name>
<keyword evidence="4" id="KW-1185">Reference proteome</keyword>
<reference evidence="3 4" key="1">
    <citation type="submission" date="2015-11" db="EMBL/GenBank/DDBJ databases">
        <title>Solirubrum puertoriconensis gen. nov. an environmental bacteria isolated in Puerto Rico.</title>
        <authorList>
            <person name="Cuebas-Irizarry M.F."/>
            <person name="Montalvo-Rodriguez R."/>
        </authorList>
    </citation>
    <scope>NUCLEOTIDE SEQUENCE [LARGE SCALE GENOMIC DNA]</scope>
    <source>
        <strain evidence="3 4">MC1A</strain>
    </source>
</reference>